<dbReference type="RefSeq" id="WP_187502713.1">
    <property type="nucleotide sequence ID" value="NZ_CP162536.1"/>
</dbReference>
<evidence type="ECO:0000259" key="2">
    <source>
        <dbReference type="Pfam" id="PF18160"/>
    </source>
</evidence>
<dbReference type="Proteomes" id="UP000597613">
    <property type="component" value="Unassembled WGS sequence"/>
</dbReference>
<evidence type="ECO:0000313" key="3">
    <source>
        <dbReference type="EMBL" id="MBC3940931.1"/>
    </source>
</evidence>
<organism evidence="3 4">
    <name type="scientific">Sphingomonas albertensis</name>
    <dbReference type="NCBI Taxonomy" id="2762591"/>
    <lineage>
        <taxon>Bacteria</taxon>
        <taxon>Pseudomonadati</taxon>
        <taxon>Pseudomonadota</taxon>
        <taxon>Alphaproteobacteria</taxon>
        <taxon>Sphingomonadales</taxon>
        <taxon>Sphingomonadaceae</taxon>
        <taxon>Sphingomonas</taxon>
    </lineage>
</organism>
<keyword evidence="1" id="KW-0472">Membrane</keyword>
<evidence type="ECO:0000256" key="1">
    <source>
        <dbReference type="SAM" id="Phobius"/>
    </source>
</evidence>
<dbReference type="Pfam" id="PF18160">
    <property type="entry name" value="SLATT_5"/>
    <property type="match status" value="1"/>
</dbReference>
<evidence type="ECO:0000313" key="4">
    <source>
        <dbReference type="Proteomes" id="UP000597613"/>
    </source>
</evidence>
<dbReference type="NCBIfam" id="NF033631">
    <property type="entry name" value="SLATT_5"/>
    <property type="match status" value="1"/>
</dbReference>
<keyword evidence="1" id="KW-1133">Transmembrane helix</keyword>
<protein>
    <submittedName>
        <fullName evidence="3">SLATT domain-containing protein</fullName>
    </submittedName>
</protein>
<gene>
    <name evidence="3" type="ORF">H8S47_04440</name>
</gene>
<keyword evidence="1" id="KW-0812">Transmembrane</keyword>
<sequence>MSDSNELAPLWLTAKARINSERRLRAYALISHLLLTWYAFWSIVFSVYQSKIGGAIGDVDAANLGIILSVLTFGLSLVISGFKFEERASTYRECYLKLQSLYRNKDAANRLSTYHDLLDHYPNHSTSDNDRVIFDGWLRNQRVSNSNGLIPVTVLLVATQIARRLAAWIITAALFLAPPVAFMCT</sequence>
<reference evidence="3 4" key="1">
    <citation type="submission" date="2020-08" db="EMBL/GenBank/DDBJ databases">
        <title>Putative novel bacterial strains isolated from necrotic wheat leaf tissues caused by Xanthomonas translucens.</title>
        <authorList>
            <person name="Tambong J.T."/>
        </authorList>
    </citation>
    <scope>NUCLEOTIDE SEQUENCE [LARGE SCALE GENOMIC DNA]</scope>
    <source>
        <strain evidence="4">DOAB 1063</strain>
    </source>
</reference>
<feature type="transmembrane region" description="Helical" evidence="1">
    <location>
        <begin position="165"/>
        <end position="183"/>
    </location>
</feature>
<feature type="domain" description="SMODS and SLOG-associating 2TM effector" evidence="2">
    <location>
        <begin position="10"/>
        <end position="177"/>
    </location>
</feature>
<keyword evidence="4" id="KW-1185">Reference proteome</keyword>
<feature type="transmembrane region" description="Helical" evidence="1">
    <location>
        <begin position="61"/>
        <end position="82"/>
    </location>
</feature>
<accession>A0ABR7AKE4</accession>
<name>A0ABR7AKE4_9SPHN</name>
<dbReference type="InterPro" id="IPR041115">
    <property type="entry name" value="SLATT_5"/>
</dbReference>
<feature type="transmembrane region" description="Helical" evidence="1">
    <location>
        <begin position="26"/>
        <end position="49"/>
    </location>
</feature>
<proteinExistence type="predicted"/>
<dbReference type="EMBL" id="JACONT010000006">
    <property type="protein sequence ID" value="MBC3940931.1"/>
    <property type="molecule type" value="Genomic_DNA"/>
</dbReference>
<comment type="caution">
    <text evidence="3">The sequence shown here is derived from an EMBL/GenBank/DDBJ whole genome shotgun (WGS) entry which is preliminary data.</text>
</comment>